<evidence type="ECO:0000256" key="4">
    <source>
        <dbReference type="ARBA" id="ARBA00022989"/>
    </source>
</evidence>
<feature type="transmembrane region" description="Helical" evidence="7">
    <location>
        <begin position="292"/>
        <end position="313"/>
    </location>
</feature>
<dbReference type="PANTHER" id="PTHR12570">
    <property type="match status" value="1"/>
</dbReference>
<comment type="similarity">
    <text evidence="2">Belongs to the NIPA family.</text>
</comment>
<evidence type="ECO:0000256" key="7">
    <source>
        <dbReference type="SAM" id="Phobius"/>
    </source>
</evidence>
<dbReference type="KEGG" id="pmrn:116941646"/>
<protein>
    <submittedName>
        <fullName evidence="9">NIPA-like protein 3 isoform X1</fullName>
    </submittedName>
</protein>
<accession>A0AAJ7T067</accession>
<dbReference type="Pfam" id="PF05653">
    <property type="entry name" value="Mg_trans_NIPA"/>
    <property type="match status" value="1"/>
</dbReference>
<dbReference type="Proteomes" id="UP001318040">
    <property type="component" value="Chromosome 12"/>
</dbReference>
<feature type="region of interest" description="Disordered" evidence="6">
    <location>
        <begin position="358"/>
        <end position="383"/>
    </location>
</feature>
<evidence type="ECO:0000313" key="9">
    <source>
        <dbReference type="RefSeq" id="XP_032808827.1"/>
    </source>
</evidence>
<keyword evidence="8" id="KW-1185">Reference proteome</keyword>
<evidence type="ECO:0000256" key="3">
    <source>
        <dbReference type="ARBA" id="ARBA00022692"/>
    </source>
</evidence>
<keyword evidence="5 7" id="KW-0472">Membrane</keyword>
<feature type="transmembrane region" description="Helical" evidence="7">
    <location>
        <begin position="103"/>
        <end position="122"/>
    </location>
</feature>
<dbReference type="RefSeq" id="XP_032808827.1">
    <property type="nucleotide sequence ID" value="XM_032952936.1"/>
</dbReference>
<evidence type="ECO:0000256" key="6">
    <source>
        <dbReference type="SAM" id="MobiDB-lite"/>
    </source>
</evidence>
<sequence length="383" mass="41343">MEDARGAVNATTVTPEASTVDGILKPLIIDDNLVGTLLAVIGNIIISISLNVQKCAHSRVSALDGERQRPYLHSKLWWTGLLLMLLGELGNFAAYGFAPVSLIAPLGAITVIASGIIAVFFLKEACRASDLLGAALGLAGTYLLVTFAPSDQQQLTGDNVVQYTISWAFLLYLLLEIVLFSTLLYFNLKLGITDIVVCLLLAALMGSITVISVKAVSGMVTLSARGNMQLDHPIFYVMFVVMVATAVAQVSFLREAMCHHDSIHVVPINHVFFTTSAIIAGAIYYQEFYGTTVLNVTMFLFGCLLSFMGVFLITRNRPKPAAPTPFVNMDMFKDIRKVMSEKEPVQPELGGSALYGALSATQQPPPAPVQFPLGDGDLRDPSH</sequence>
<feature type="transmembrane region" description="Helical" evidence="7">
    <location>
        <begin position="265"/>
        <end position="286"/>
    </location>
</feature>
<feature type="transmembrane region" description="Helical" evidence="7">
    <location>
        <begin position="76"/>
        <end position="97"/>
    </location>
</feature>
<evidence type="ECO:0000256" key="5">
    <source>
        <dbReference type="ARBA" id="ARBA00023136"/>
    </source>
</evidence>
<dbReference type="InterPro" id="IPR008521">
    <property type="entry name" value="Mg_trans_NIPA"/>
</dbReference>
<proteinExistence type="inferred from homology"/>
<organism evidence="8 9">
    <name type="scientific">Petromyzon marinus</name>
    <name type="common">Sea lamprey</name>
    <dbReference type="NCBI Taxonomy" id="7757"/>
    <lineage>
        <taxon>Eukaryota</taxon>
        <taxon>Metazoa</taxon>
        <taxon>Chordata</taxon>
        <taxon>Craniata</taxon>
        <taxon>Vertebrata</taxon>
        <taxon>Cyclostomata</taxon>
        <taxon>Hyperoartia</taxon>
        <taxon>Petromyzontiformes</taxon>
        <taxon>Petromyzontidae</taxon>
        <taxon>Petromyzon</taxon>
    </lineage>
</organism>
<feature type="transmembrane region" description="Helical" evidence="7">
    <location>
        <begin position="33"/>
        <end position="52"/>
    </location>
</feature>
<dbReference type="GO" id="GO:0016020">
    <property type="term" value="C:membrane"/>
    <property type="evidence" value="ECO:0007669"/>
    <property type="project" value="UniProtKB-SubCell"/>
</dbReference>
<keyword evidence="3 7" id="KW-0812">Transmembrane</keyword>
<evidence type="ECO:0000313" key="8">
    <source>
        <dbReference type="Proteomes" id="UP001318040"/>
    </source>
</evidence>
<reference evidence="9" key="1">
    <citation type="submission" date="2025-08" db="UniProtKB">
        <authorList>
            <consortium name="RefSeq"/>
        </authorList>
    </citation>
    <scope>IDENTIFICATION</scope>
    <source>
        <tissue evidence="9">Sperm</tissue>
    </source>
</reference>
<keyword evidence="4 7" id="KW-1133">Transmembrane helix</keyword>
<dbReference type="SUPFAM" id="SSF103481">
    <property type="entry name" value="Multidrug resistance efflux transporter EmrE"/>
    <property type="match status" value="1"/>
</dbReference>
<dbReference type="InterPro" id="IPR037185">
    <property type="entry name" value="EmrE-like"/>
</dbReference>
<gene>
    <name evidence="9" type="primary">LOC116941646</name>
</gene>
<feature type="transmembrane region" description="Helical" evidence="7">
    <location>
        <begin position="233"/>
        <end position="253"/>
    </location>
</feature>
<evidence type="ECO:0000256" key="2">
    <source>
        <dbReference type="ARBA" id="ARBA00007230"/>
    </source>
</evidence>
<dbReference type="GO" id="GO:0015095">
    <property type="term" value="F:magnesium ion transmembrane transporter activity"/>
    <property type="evidence" value="ECO:0007669"/>
    <property type="project" value="InterPro"/>
</dbReference>
<feature type="transmembrane region" description="Helical" evidence="7">
    <location>
        <begin position="195"/>
        <end position="213"/>
    </location>
</feature>
<feature type="transmembrane region" description="Helical" evidence="7">
    <location>
        <begin position="169"/>
        <end position="188"/>
    </location>
</feature>
<name>A0AAJ7T067_PETMA</name>
<comment type="subcellular location">
    <subcellularLocation>
        <location evidence="1">Membrane</location>
        <topology evidence="1">Multi-pass membrane protein</topology>
    </subcellularLocation>
</comment>
<dbReference type="AlphaFoldDB" id="A0AAJ7T067"/>
<dbReference type="PANTHER" id="PTHR12570:SF65">
    <property type="entry name" value="MAGNESIUM TRANSPORTER NIPA9-RELATED"/>
    <property type="match status" value="1"/>
</dbReference>
<feature type="transmembrane region" description="Helical" evidence="7">
    <location>
        <begin position="131"/>
        <end position="149"/>
    </location>
</feature>
<evidence type="ECO:0000256" key="1">
    <source>
        <dbReference type="ARBA" id="ARBA00004141"/>
    </source>
</evidence>